<dbReference type="NCBIfam" id="TIGR02258">
    <property type="entry name" value="2_5_ligase"/>
    <property type="match status" value="1"/>
</dbReference>
<sequence length="181" mass="20659">MVRTFIAVDLPEELRSRIAQIQSRFDDFKFKLVDPSLVHITMKFLGEVPEEQIGDIAKVMDGISYAPFEVSLRGVGAFPKPKFAKVVWIGCEGNFDGLHRLVEESLSPFGFRKDAHDFNAHATLARVKYLPKKNKEKFLQLIEELKDIEIGTMQADSIRLKRSTLTPEGPLYDTLHEVRLK</sequence>
<comment type="similarity">
    <text evidence="2">Belongs to the 2H phosphoesterase superfamily. ThpR family.</text>
</comment>
<dbReference type="GO" id="GO:0004113">
    <property type="term" value="F:2',3'-cyclic-nucleotide 3'-phosphodiesterase activity"/>
    <property type="evidence" value="ECO:0007669"/>
    <property type="project" value="InterPro"/>
</dbReference>
<evidence type="ECO:0000313" key="4">
    <source>
        <dbReference type="EMBL" id="MCQ6961976.1"/>
    </source>
</evidence>
<feature type="active site" description="Proton donor" evidence="2">
    <location>
        <position position="39"/>
    </location>
</feature>
<dbReference type="EMBL" id="JTEO01000002">
    <property type="protein sequence ID" value="MCQ6961976.1"/>
    <property type="molecule type" value="Genomic_DNA"/>
</dbReference>
<organism evidence="4 5">
    <name type="scientific">Methanolobus chelungpuianus</name>
    <dbReference type="NCBI Taxonomy" id="502115"/>
    <lineage>
        <taxon>Archaea</taxon>
        <taxon>Methanobacteriati</taxon>
        <taxon>Methanobacteriota</taxon>
        <taxon>Stenosarchaea group</taxon>
        <taxon>Methanomicrobia</taxon>
        <taxon>Methanosarcinales</taxon>
        <taxon>Methanosarcinaceae</taxon>
        <taxon>Methanolobus</taxon>
    </lineage>
</organism>
<dbReference type="Proteomes" id="UP001206983">
    <property type="component" value="Unassembled WGS sequence"/>
</dbReference>
<dbReference type="PANTHER" id="PTHR35561:SF1">
    <property type="entry name" value="RNA 2',3'-CYCLIC PHOSPHODIESTERASE"/>
    <property type="match status" value="1"/>
</dbReference>
<protein>
    <recommendedName>
        <fullName evidence="2">RNA 2',3'-cyclic phosphodiesterase</fullName>
        <shortName evidence="2">RNA 2',3'-CPDase</shortName>
        <ecNumber evidence="2">3.1.4.58</ecNumber>
    </recommendedName>
</protein>
<dbReference type="InterPro" id="IPR009097">
    <property type="entry name" value="Cyclic_Pdiesterase"/>
</dbReference>
<feature type="domain" description="Phosphoesterase HXTX" evidence="3">
    <location>
        <begin position="8"/>
        <end position="88"/>
    </location>
</feature>
<dbReference type="GO" id="GO:0008664">
    <property type="term" value="F:RNA 2',3'-cyclic 3'-phosphodiesterase activity"/>
    <property type="evidence" value="ECO:0007669"/>
    <property type="project" value="UniProtKB-EC"/>
</dbReference>
<dbReference type="GO" id="GO:0016874">
    <property type="term" value="F:ligase activity"/>
    <property type="evidence" value="ECO:0007669"/>
    <property type="project" value="UniProtKB-KW"/>
</dbReference>
<reference evidence="4 5" key="1">
    <citation type="journal article" date="2011" name="Appl. Environ. Microbiol.">
        <title>Methanogenic archaea isolated from Taiwan's Chelungpu fault.</title>
        <authorList>
            <person name="Wu S.Y."/>
            <person name="Lai M.C."/>
        </authorList>
    </citation>
    <scope>NUCLEOTIDE SEQUENCE [LARGE SCALE GENOMIC DNA]</scope>
    <source>
        <strain evidence="4 5">St545Mb</strain>
    </source>
</reference>
<dbReference type="InterPro" id="IPR014051">
    <property type="entry name" value="Phosphoesterase_HXTX"/>
</dbReference>
<feature type="active site" description="Proton acceptor" evidence="2">
    <location>
        <position position="121"/>
    </location>
</feature>
<comment type="caution">
    <text evidence="4">The sequence shown here is derived from an EMBL/GenBank/DDBJ whole genome shotgun (WGS) entry which is preliminary data.</text>
</comment>
<feature type="domain" description="Phosphoesterase HXTX" evidence="3">
    <location>
        <begin position="98"/>
        <end position="172"/>
    </location>
</feature>
<keyword evidence="4" id="KW-0436">Ligase</keyword>
<gene>
    <name evidence="4" type="ORF">PV02_02035</name>
</gene>
<keyword evidence="1 2" id="KW-0378">Hydrolase</keyword>
<evidence type="ECO:0000256" key="1">
    <source>
        <dbReference type="ARBA" id="ARBA00022801"/>
    </source>
</evidence>
<evidence type="ECO:0000259" key="3">
    <source>
        <dbReference type="Pfam" id="PF02834"/>
    </source>
</evidence>
<dbReference type="Pfam" id="PF02834">
    <property type="entry name" value="LigT_PEase"/>
    <property type="match status" value="2"/>
</dbReference>
<dbReference type="HAMAP" id="MF_01940">
    <property type="entry name" value="RNA_CPDase"/>
    <property type="match status" value="1"/>
</dbReference>
<dbReference type="PANTHER" id="PTHR35561">
    <property type="entry name" value="RNA 2',3'-CYCLIC PHOSPHODIESTERASE"/>
    <property type="match status" value="1"/>
</dbReference>
<dbReference type="Gene3D" id="3.90.1140.10">
    <property type="entry name" value="Cyclic phosphodiesterase"/>
    <property type="match status" value="1"/>
</dbReference>
<feature type="short sequence motif" description="HXTX 2" evidence="2">
    <location>
        <begin position="121"/>
        <end position="124"/>
    </location>
</feature>
<dbReference type="EC" id="3.1.4.58" evidence="2"/>
<evidence type="ECO:0000313" key="5">
    <source>
        <dbReference type="Proteomes" id="UP001206983"/>
    </source>
</evidence>
<feature type="short sequence motif" description="HXTX 1" evidence="2">
    <location>
        <begin position="39"/>
        <end position="42"/>
    </location>
</feature>
<keyword evidence="5" id="KW-1185">Reference proteome</keyword>
<dbReference type="InterPro" id="IPR004175">
    <property type="entry name" value="RNA_CPDase"/>
</dbReference>
<evidence type="ECO:0000256" key="2">
    <source>
        <dbReference type="HAMAP-Rule" id="MF_01940"/>
    </source>
</evidence>
<dbReference type="SUPFAM" id="SSF55144">
    <property type="entry name" value="LigT-like"/>
    <property type="match status" value="1"/>
</dbReference>
<dbReference type="AlphaFoldDB" id="A0AAE3H8J9"/>
<proteinExistence type="inferred from homology"/>
<comment type="function">
    <text evidence="2">Hydrolyzes RNA 2',3'-cyclic phosphodiester to an RNA 2'-phosphomonoester.</text>
</comment>
<name>A0AAE3H8J9_9EURY</name>
<comment type="catalytic activity">
    <reaction evidence="2">
        <text>a 3'-end 2',3'-cyclophospho-ribonucleotide-RNA + H2O = a 3'-end 2'-phospho-ribonucleotide-RNA + H(+)</text>
        <dbReference type="Rhea" id="RHEA:11828"/>
        <dbReference type="Rhea" id="RHEA-COMP:10464"/>
        <dbReference type="Rhea" id="RHEA-COMP:17353"/>
        <dbReference type="ChEBI" id="CHEBI:15377"/>
        <dbReference type="ChEBI" id="CHEBI:15378"/>
        <dbReference type="ChEBI" id="CHEBI:83064"/>
        <dbReference type="ChEBI" id="CHEBI:173113"/>
        <dbReference type="EC" id="3.1.4.58"/>
    </reaction>
</comment>
<accession>A0AAE3H8J9</accession>